<feature type="region of interest" description="Disordered" evidence="1">
    <location>
        <begin position="21"/>
        <end position="71"/>
    </location>
</feature>
<comment type="caution">
    <text evidence="2">The sequence shown here is derived from an EMBL/GenBank/DDBJ whole genome shotgun (WGS) entry which is preliminary data.</text>
</comment>
<keyword evidence="3" id="KW-1185">Reference proteome</keyword>
<sequence>MTLSSSSLELTLPVLRPGLRSGLPPSSLHAPSPSLSAPSPCWERDSDSEWAREGVSEPWLRGEEDRDGDSRNRRMAGWFSAAGMKILPLHTDMPELSCRERDTRDCCFGGILQVLGVWFGAHTLSEQLSSSGPPPMTKSLPAQLATAGELTASFMGATSVQRLEKES</sequence>
<accession>A0A4Z2HPJ7</accession>
<evidence type="ECO:0000313" key="2">
    <source>
        <dbReference type="EMBL" id="TNN67776.1"/>
    </source>
</evidence>
<dbReference type="EMBL" id="SRLO01000198">
    <property type="protein sequence ID" value="TNN67776.1"/>
    <property type="molecule type" value="Genomic_DNA"/>
</dbReference>
<organism evidence="2 3">
    <name type="scientific">Liparis tanakae</name>
    <name type="common">Tanaka's snailfish</name>
    <dbReference type="NCBI Taxonomy" id="230148"/>
    <lineage>
        <taxon>Eukaryota</taxon>
        <taxon>Metazoa</taxon>
        <taxon>Chordata</taxon>
        <taxon>Craniata</taxon>
        <taxon>Vertebrata</taxon>
        <taxon>Euteleostomi</taxon>
        <taxon>Actinopterygii</taxon>
        <taxon>Neopterygii</taxon>
        <taxon>Teleostei</taxon>
        <taxon>Neoteleostei</taxon>
        <taxon>Acanthomorphata</taxon>
        <taxon>Eupercaria</taxon>
        <taxon>Perciformes</taxon>
        <taxon>Cottioidei</taxon>
        <taxon>Cottales</taxon>
        <taxon>Liparidae</taxon>
        <taxon>Liparis</taxon>
    </lineage>
</organism>
<name>A0A4Z2HPJ7_9TELE</name>
<evidence type="ECO:0000256" key="1">
    <source>
        <dbReference type="SAM" id="MobiDB-lite"/>
    </source>
</evidence>
<reference evidence="2 3" key="1">
    <citation type="submission" date="2019-03" db="EMBL/GenBank/DDBJ databases">
        <title>First draft genome of Liparis tanakae, snailfish: a comprehensive survey of snailfish specific genes.</title>
        <authorList>
            <person name="Kim W."/>
            <person name="Song I."/>
            <person name="Jeong J.-H."/>
            <person name="Kim D."/>
            <person name="Kim S."/>
            <person name="Ryu S."/>
            <person name="Song J.Y."/>
            <person name="Lee S.K."/>
        </authorList>
    </citation>
    <scope>NUCLEOTIDE SEQUENCE [LARGE SCALE GENOMIC DNA]</scope>
    <source>
        <tissue evidence="2">Muscle</tissue>
    </source>
</reference>
<feature type="compositionally biased region" description="Low complexity" evidence="1">
    <location>
        <begin position="23"/>
        <end position="40"/>
    </location>
</feature>
<feature type="compositionally biased region" description="Basic and acidic residues" evidence="1">
    <location>
        <begin position="42"/>
        <end position="71"/>
    </location>
</feature>
<evidence type="ECO:0000313" key="3">
    <source>
        <dbReference type="Proteomes" id="UP000314294"/>
    </source>
</evidence>
<dbReference type="Proteomes" id="UP000314294">
    <property type="component" value="Unassembled WGS sequence"/>
</dbReference>
<gene>
    <name evidence="2" type="ORF">EYF80_021930</name>
</gene>
<proteinExistence type="predicted"/>
<dbReference type="AlphaFoldDB" id="A0A4Z2HPJ7"/>
<protein>
    <submittedName>
        <fullName evidence="2">Uncharacterized protein</fullName>
    </submittedName>
</protein>